<proteinExistence type="predicted"/>
<dbReference type="EMBL" id="MT144168">
    <property type="protein sequence ID" value="QJA49989.1"/>
    <property type="molecule type" value="Genomic_DNA"/>
</dbReference>
<evidence type="ECO:0000313" key="2">
    <source>
        <dbReference type="EMBL" id="QJA76600.1"/>
    </source>
</evidence>
<evidence type="ECO:0000313" key="1">
    <source>
        <dbReference type="EMBL" id="QJA49989.1"/>
    </source>
</evidence>
<evidence type="ECO:0000313" key="3">
    <source>
        <dbReference type="EMBL" id="QJA95130.1"/>
    </source>
</evidence>
<organism evidence="1">
    <name type="scientific">viral metagenome</name>
    <dbReference type="NCBI Taxonomy" id="1070528"/>
    <lineage>
        <taxon>unclassified sequences</taxon>
        <taxon>metagenomes</taxon>
        <taxon>organismal metagenomes</taxon>
    </lineage>
</organism>
<name>A0A6H1ZR73_9ZZZZ</name>
<accession>A0A6H1ZR73</accession>
<reference evidence="1" key="1">
    <citation type="submission" date="2020-03" db="EMBL/GenBank/DDBJ databases">
        <title>The deep terrestrial virosphere.</title>
        <authorList>
            <person name="Holmfeldt K."/>
            <person name="Nilsson E."/>
            <person name="Simone D."/>
            <person name="Lopez-Fernandez M."/>
            <person name="Wu X."/>
            <person name="de Brujin I."/>
            <person name="Lundin D."/>
            <person name="Andersson A."/>
            <person name="Bertilsson S."/>
            <person name="Dopson M."/>
        </authorList>
    </citation>
    <scope>NUCLEOTIDE SEQUENCE</scope>
    <source>
        <strain evidence="2">MM415A01477</strain>
        <strain evidence="3">MM415B03646</strain>
        <strain evidence="1">TM448A01550</strain>
    </source>
</reference>
<protein>
    <submittedName>
        <fullName evidence="1">Uncharacterized protein</fullName>
    </submittedName>
</protein>
<sequence length="65" mass="7718">MTEEQTRARKNRLLVKIGVGDAWWAEQERSTQRVEIDDAITECDLPYLAKRSIKPDKRWVEDEEN</sequence>
<dbReference type="EMBL" id="MT142233">
    <property type="protein sequence ID" value="QJA76600.1"/>
    <property type="molecule type" value="Genomic_DNA"/>
</dbReference>
<gene>
    <name evidence="2" type="ORF">MM415A01477_0019</name>
    <name evidence="3" type="ORF">MM415B03646_0009</name>
    <name evidence="1" type="ORF">TM448A01550_0004</name>
</gene>
<dbReference type="EMBL" id="MT143288">
    <property type="protein sequence ID" value="QJA95130.1"/>
    <property type="molecule type" value="Genomic_DNA"/>
</dbReference>
<dbReference type="AlphaFoldDB" id="A0A6H1ZR73"/>